<dbReference type="AlphaFoldDB" id="A0A9X0W6D8"/>
<evidence type="ECO:0000313" key="3">
    <source>
        <dbReference type="Proteomes" id="UP001138768"/>
    </source>
</evidence>
<dbReference type="EMBL" id="NRRY01000005">
    <property type="protein sequence ID" value="MBK1617844.1"/>
    <property type="molecule type" value="Genomic_DNA"/>
</dbReference>
<dbReference type="InterPro" id="IPR009875">
    <property type="entry name" value="PilZ_domain"/>
</dbReference>
<dbReference type="Pfam" id="PF07238">
    <property type="entry name" value="PilZ"/>
    <property type="match status" value="1"/>
</dbReference>
<gene>
    <name evidence="2" type="ORF">CKO42_05110</name>
</gene>
<feature type="domain" description="PilZ" evidence="1">
    <location>
        <begin position="4"/>
        <end position="77"/>
    </location>
</feature>
<name>A0A9X0W6D8_9GAMM</name>
<evidence type="ECO:0000313" key="2">
    <source>
        <dbReference type="EMBL" id="MBK1617844.1"/>
    </source>
</evidence>
<reference evidence="2 3" key="1">
    <citation type="journal article" date="2020" name="Microorganisms">
        <title>Osmotic Adaptation and Compatible Solute Biosynthesis of Phototrophic Bacteria as Revealed from Genome Analyses.</title>
        <authorList>
            <person name="Imhoff J.F."/>
            <person name="Rahn T."/>
            <person name="Kunzel S."/>
            <person name="Keller A."/>
            <person name="Neulinger S.C."/>
        </authorList>
    </citation>
    <scope>NUCLEOTIDE SEQUENCE [LARGE SCALE GENOMIC DNA]</scope>
    <source>
        <strain evidence="2 3">DSM 25653</strain>
    </source>
</reference>
<organism evidence="2 3">
    <name type="scientific">Lamprobacter modestohalophilus</name>
    <dbReference type="NCBI Taxonomy" id="1064514"/>
    <lineage>
        <taxon>Bacteria</taxon>
        <taxon>Pseudomonadati</taxon>
        <taxon>Pseudomonadota</taxon>
        <taxon>Gammaproteobacteria</taxon>
        <taxon>Chromatiales</taxon>
        <taxon>Chromatiaceae</taxon>
        <taxon>Lamprobacter</taxon>
    </lineage>
</organism>
<proteinExistence type="predicted"/>
<accession>A0A9X0W6D8</accession>
<comment type="caution">
    <text evidence="2">The sequence shown here is derived from an EMBL/GenBank/DDBJ whole genome shotgun (WGS) entry which is preliminary data.</text>
</comment>
<dbReference type="Proteomes" id="UP001138768">
    <property type="component" value="Unassembled WGS sequence"/>
</dbReference>
<protein>
    <submittedName>
        <fullName evidence="2">Pilus assembly protein PilZ</fullName>
    </submittedName>
</protein>
<evidence type="ECO:0000259" key="1">
    <source>
        <dbReference type="Pfam" id="PF07238"/>
    </source>
</evidence>
<sequence length="91" mass="10144">MPFIKNGGLFVPTSHPYQLGDELFLLVQLLDEPDRIPVAGQVVWVTPVGAEGNRAAGVGIQFKEQEKNDIRHKFEQYLPSGTDAQRPTHTM</sequence>
<dbReference type="Gene3D" id="2.40.10.220">
    <property type="entry name" value="predicted glycosyltransferase like domains"/>
    <property type="match status" value="1"/>
</dbReference>
<keyword evidence="3" id="KW-1185">Reference proteome</keyword>
<dbReference type="GO" id="GO:0035438">
    <property type="term" value="F:cyclic-di-GMP binding"/>
    <property type="evidence" value="ECO:0007669"/>
    <property type="project" value="InterPro"/>
</dbReference>